<dbReference type="Pfam" id="PF06750">
    <property type="entry name" value="A24_N_bact"/>
    <property type="match status" value="1"/>
</dbReference>
<gene>
    <name evidence="13" type="ORF">JCM31447_01930</name>
</gene>
<protein>
    <recommendedName>
        <fullName evidence="9">Prepilin leader peptidase/N-methyltransferase</fullName>
        <ecNumber evidence="9">2.1.1.-</ecNumber>
        <ecNumber evidence="9">3.4.23.43</ecNumber>
    </recommendedName>
</protein>
<feature type="transmembrane region" description="Helical" evidence="10">
    <location>
        <begin position="88"/>
        <end position="107"/>
    </location>
</feature>
<dbReference type="EC" id="3.4.23.43" evidence="9"/>
<feature type="domain" description="Prepilin peptidase A24 N-terminal" evidence="12">
    <location>
        <begin position="18"/>
        <end position="101"/>
    </location>
</feature>
<sequence length="289" mass="32014">MPNELNTLNIIFGIFVFIFGMSIGSFLNVVIYRIPNNISLILPRSSCPSCKKIISPIALIPIIGYIYAQGKCENCKTKISKQYPFVELLSGILTLFIFFKFLNPYIIIDSFPFLFSNNFSQFGRFHYSAYVPFFISLWLLYTGIPLSFIDIKYRILPNSITLPGVIVGFIISFLNPDMGWAESLIGIAIGGGGLFCISKLYELFRHKEGMGMGDIKYLAFIGAVLGWKGVLLTLFLACIIGAIIGIIIGVYSKKGLSTAIPFGPFLAISSLTISIYGNEINSFLFIGAF</sequence>
<evidence type="ECO:0000256" key="7">
    <source>
        <dbReference type="ARBA" id="ARBA00023136"/>
    </source>
</evidence>
<keyword evidence="6 10" id="KW-1133">Transmembrane helix</keyword>
<comment type="subcellular location">
    <subcellularLocation>
        <location evidence="1">Cell inner membrane</location>
        <topology evidence="1">Multi-pass membrane protein</topology>
    </subcellularLocation>
    <subcellularLocation>
        <location evidence="9">Cell membrane</location>
        <topology evidence="9">Multi-pass membrane protein</topology>
    </subcellularLocation>
</comment>
<keyword evidence="5 9" id="KW-0812">Transmembrane</keyword>
<keyword evidence="7 10" id="KW-0472">Membrane</keyword>
<feature type="transmembrane region" description="Helical" evidence="10">
    <location>
        <begin position="256"/>
        <end position="276"/>
    </location>
</feature>
<dbReference type="Gene3D" id="1.20.120.1220">
    <property type="match status" value="1"/>
</dbReference>
<feature type="transmembrane region" description="Helical" evidence="10">
    <location>
        <begin position="155"/>
        <end position="174"/>
    </location>
</feature>
<dbReference type="Pfam" id="PF01478">
    <property type="entry name" value="Peptidase_A24"/>
    <property type="match status" value="1"/>
</dbReference>
<dbReference type="PANTHER" id="PTHR30487">
    <property type="entry name" value="TYPE 4 PREPILIN-LIKE PROTEINS LEADER PEPTIDE-PROCESSING ENZYME"/>
    <property type="match status" value="1"/>
</dbReference>
<feature type="domain" description="Prepilin type IV endopeptidase peptidase" evidence="11">
    <location>
        <begin position="143"/>
        <end position="246"/>
    </location>
</feature>
<dbReference type="KEGG" id="sbf:JCM31447_01930"/>
<evidence type="ECO:0000256" key="6">
    <source>
        <dbReference type="ARBA" id="ARBA00022989"/>
    </source>
</evidence>
<dbReference type="GO" id="GO:0008168">
    <property type="term" value="F:methyltransferase activity"/>
    <property type="evidence" value="ECO:0007669"/>
    <property type="project" value="UniProtKB-KW"/>
</dbReference>
<dbReference type="EMBL" id="AP019368">
    <property type="protein sequence ID" value="BBH51775.1"/>
    <property type="molecule type" value="Genomic_DNA"/>
</dbReference>
<keyword evidence="9" id="KW-0489">Methyltransferase</keyword>
<evidence type="ECO:0000256" key="9">
    <source>
        <dbReference type="RuleBase" id="RU003794"/>
    </source>
</evidence>
<evidence type="ECO:0000256" key="2">
    <source>
        <dbReference type="ARBA" id="ARBA00005801"/>
    </source>
</evidence>
<comment type="catalytic activity">
    <reaction evidence="9">
        <text>Typically cleaves a -Gly-|-Phe- bond to release an N-terminal, basic peptide of 5-8 residues from type IV prepilin, and then N-methylates the new N-terminal amino group, the methyl donor being S-adenosyl-L-methionine.</text>
        <dbReference type="EC" id="3.4.23.43"/>
    </reaction>
</comment>
<evidence type="ECO:0000259" key="11">
    <source>
        <dbReference type="Pfam" id="PF01478"/>
    </source>
</evidence>
<evidence type="ECO:0000256" key="3">
    <source>
        <dbReference type="ARBA" id="ARBA00022475"/>
    </source>
</evidence>
<keyword evidence="9" id="KW-0378">Hydrolase</keyword>
<dbReference type="InterPro" id="IPR014032">
    <property type="entry name" value="Peptidase_A24A_bac"/>
</dbReference>
<dbReference type="GO" id="GO:0006465">
    <property type="term" value="P:signal peptide processing"/>
    <property type="evidence" value="ECO:0007669"/>
    <property type="project" value="TreeGrafter"/>
</dbReference>
<feature type="transmembrane region" description="Helical" evidence="10">
    <location>
        <begin position="7"/>
        <end position="32"/>
    </location>
</feature>
<dbReference type="InterPro" id="IPR050882">
    <property type="entry name" value="Prepilin_peptidase/N-MTase"/>
</dbReference>
<dbReference type="AlphaFoldDB" id="A0A4P2VRN0"/>
<dbReference type="PRINTS" id="PR00864">
    <property type="entry name" value="PREPILNPTASE"/>
</dbReference>
<evidence type="ECO:0000256" key="1">
    <source>
        <dbReference type="ARBA" id="ARBA00004429"/>
    </source>
</evidence>
<dbReference type="GO" id="GO:0032259">
    <property type="term" value="P:methylation"/>
    <property type="evidence" value="ECO:0007669"/>
    <property type="project" value="UniProtKB-KW"/>
</dbReference>
<accession>A0A4P2VRN0</accession>
<comment type="function">
    <text evidence="9">Plays an essential role in type IV pili and type II pseudopili formation by proteolytically removing the leader sequence from substrate proteins and subsequently monomethylating the alpha-amino group of the newly exposed N-terminal phenylalanine.</text>
</comment>
<comment type="similarity">
    <text evidence="2 8">Belongs to the peptidase A24 family.</text>
</comment>
<feature type="transmembrane region" description="Helical" evidence="10">
    <location>
        <begin position="217"/>
        <end position="250"/>
    </location>
</feature>
<keyword evidence="9" id="KW-0511">Multifunctional enzyme</keyword>
<dbReference type="PANTHER" id="PTHR30487:SF0">
    <property type="entry name" value="PREPILIN LEADER PEPTIDASE_N-METHYLTRANSFERASE-RELATED"/>
    <property type="match status" value="1"/>
</dbReference>
<dbReference type="GO" id="GO:0005886">
    <property type="term" value="C:plasma membrane"/>
    <property type="evidence" value="ECO:0007669"/>
    <property type="project" value="UniProtKB-SubCell"/>
</dbReference>
<dbReference type="InterPro" id="IPR010627">
    <property type="entry name" value="Prepilin_pept_A24_N"/>
</dbReference>
<evidence type="ECO:0000256" key="5">
    <source>
        <dbReference type="ARBA" id="ARBA00022692"/>
    </source>
</evidence>
<dbReference type="InterPro" id="IPR000045">
    <property type="entry name" value="Prepilin_IV_endopep_pep"/>
</dbReference>
<evidence type="ECO:0000256" key="10">
    <source>
        <dbReference type="SAM" id="Phobius"/>
    </source>
</evidence>
<dbReference type="EC" id="2.1.1.-" evidence="9"/>
<reference evidence="13 14" key="1">
    <citation type="submission" date="2018-12" db="EMBL/GenBank/DDBJ databases">
        <title>Rubrispira sanarue gen. nov., sp., nov., a member of the order Silvanigrellales, isolated from a brackish lake in Hamamatsu Japan.</title>
        <authorList>
            <person name="Maejima Y."/>
            <person name="Iino T."/>
            <person name="Muraguchi Y."/>
            <person name="Fukuda K."/>
            <person name="Nojiri H."/>
            <person name="Ohkuma M."/>
            <person name="Moriuchi R."/>
            <person name="Dohra H."/>
            <person name="Kimbara K."/>
            <person name="Shintani M."/>
        </authorList>
    </citation>
    <scope>NUCLEOTIDE SEQUENCE [LARGE SCALE GENOMIC DNA]</scope>
    <source>
        <strain evidence="13 14">RF1110005</strain>
    </source>
</reference>
<keyword evidence="4" id="KW-0997">Cell inner membrane</keyword>
<keyword evidence="14" id="KW-1185">Reference proteome</keyword>
<evidence type="ECO:0000313" key="14">
    <source>
        <dbReference type="Proteomes" id="UP000291236"/>
    </source>
</evidence>
<name>A0A4P2VRN0_FLUSA</name>
<dbReference type="OrthoDB" id="5290419at2"/>
<evidence type="ECO:0000259" key="12">
    <source>
        <dbReference type="Pfam" id="PF06750"/>
    </source>
</evidence>
<feature type="transmembrane region" description="Helical" evidence="10">
    <location>
        <begin position="127"/>
        <end position="148"/>
    </location>
</feature>
<dbReference type="Proteomes" id="UP000291236">
    <property type="component" value="Chromosome"/>
</dbReference>
<keyword evidence="3" id="KW-1003">Cell membrane</keyword>
<proteinExistence type="inferred from homology"/>
<dbReference type="GO" id="GO:0004190">
    <property type="term" value="F:aspartic-type endopeptidase activity"/>
    <property type="evidence" value="ECO:0007669"/>
    <property type="project" value="UniProtKB-EC"/>
</dbReference>
<keyword evidence="9" id="KW-0645">Protease</keyword>
<evidence type="ECO:0000256" key="4">
    <source>
        <dbReference type="ARBA" id="ARBA00022519"/>
    </source>
</evidence>
<evidence type="ECO:0000256" key="8">
    <source>
        <dbReference type="RuleBase" id="RU003793"/>
    </source>
</evidence>
<evidence type="ECO:0000313" key="13">
    <source>
        <dbReference type="EMBL" id="BBH51775.1"/>
    </source>
</evidence>
<dbReference type="RefSeq" id="WP_130605643.1">
    <property type="nucleotide sequence ID" value="NZ_AP019368.1"/>
</dbReference>
<keyword evidence="9" id="KW-0808">Transferase</keyword>
<feature type="transmembrane region" description="Helical" evidence="10">
    <location>
        <begin position="180"/>
        <end position="197"/>
    </location>
</feature>
<organism evidence="13 14">
    <name type="scientific">Fluviispira sanaruensis</name>
    <dbReference type="NCBI Taxonomy" id="2493639"/>
    <lineage>
        <taxon>Bacteria</taxon>
        <taxon>Pseudomonadati</taxon>
        <taxon>Bdellovibrionota</taxon>
        <taxon>Oligoflexia</taxon>
        <taxon>Silvanigrellales</taxon>
        <taxon>Silvanigrellaceae</taxon>
        <taxon>Fluviispira</taxon>
    </lineage>
</organism>